<dbReference type="GO" id="GO:1990072">
    <property type="term" value="C:TRAPPIII protein complex"/>
    <property type="evidence" value="ECO:0007669"/>
    <property type="project" value="TreeGrafter"/>
</dbReference>
<evidence type="ECO:0000313" key="3">
    <source>
        <dbReference type="Proteomes" id="UP001221413"/>
    </source>
</evidence>
<name>A0AAD6NI98_DREDA</name>
<organism evidence="2 3">
    <name type="scientific">Drechslerella dactyloides</name>
    <name type="common">Nematode-trapping fungus</name>
    <name type="synonym">Arthrobotrys dactyloides</name>
    <dbReference type="NCBI Taxonomy" id="74499"/>
    <lineage>
        <taxon>Eukaryota</taxon>
        <taxon>Fungi</taxon>
        <taxon>Dikarya</taxon>
        <taxon>Ascomycota</taxon>
        <taxon>Pezizomycotina</taxon>
        <taxon>Orbiliomycetes</taxon>
        <taxon>Orbiliales</taxon>
        <taxon>Orbiliaceae</taxon>
        <taxon>Drechslerella</taxon>
    </lineage>
</organism>
<evidence type="ECO:0000256" key="1">
    <source>
        <dbReference type="SAM" id="MobiDB-lite"/>
    </source>
</evidence>
<reference evidence="2" key="1">
    <citation type="submission" date="2023-01" db="EMBL/GenBank/DDBJ databases">
        <title>The chitinases involved in constricting ring structure development in the nematode-trapping fungus Drechslerella dactyloides.</title>
        <authorList>
            <person name="Wang R."/>
            <person name="Zhang L."/>
            <person name="Tang P."/>
            <person name="Li S."/>
            <person name="Liang L."/>
        </authorList>
    </citation>
    <scope>NUCLEOTIDE SEQUENCE</scope>
    <source>
        <strain evidence="2">YMF1.00031</strain>
    </source>
</reference>
<dbReference type="AlphaFoldDB" id="A0AAD6NI98"/>
<proteinExistence type="predicted"/>
<protein>
    <submittedName>
        <fullName evidence="2">Uncharacterized protein</fullName>
    </submittedName>
</protein>
<sequence>MALPLEPPPRARSVIGASKASPMYNLRSSIASTGSTTSLASLFAGTGASLPRDIVDDIKSVIHHAFVPHIAVHVSDDVNNIIREKGLPDLYQLIRPYGEKVQGRITARDSQGSSVTFEDFAVRFVRLLDIAQRPDRNSRGAAGSNLRNGGQWDGASAESMNSEELPLVDELLDLHLSHAEELIETSLATETESHTGQAFYLLYLRKLLSGFPVTSHETFSHPVACLIAISSRNPNPIDTLRQLYKSGAELEVPGYVNKEYLRYYVLVHDEDKDDIQKSTALFEQMKRHFGLHCHLLRIRSAMCIVSDEDSVPLAKSQWLPASEELAELHSRQEDEIESDSSSRFIHSSDESAIKTMIREMVAQSIIPFMERNIASWNDQILSRRKGIGGRMLSFSRRFLGSTATRSATSSTTASNFDPATNSYDPMTPEAQMRKLADWAFMLRDWKLAYDVYNTIRTDFNNDKAWLHVAGAQEMTVISLLLTGQAITPKLRTDTIDVYLDAACYSYVTRFRAFYAALRCLLVTVELLRLAGGSSAELAAKWAIKALDLNIRPTVGRALISQRVGDCYAVRQGAGSGGWGGRRRKAAMWHVLAADTWIQLGKYAQARHCIDVAMPRYVETEFVYIRRFLDQLKLDSGHVNLLDLGSLNIGDSLEENSANNDGAGGDEEKMDIAEALVEEAEKPRFDGVISVASDLYLARVRARVRKYLSMSETPPAKDPAQAGAAIAMISKDAQAQLKTPSDETPMQTVVGTTTQKAYEEMERTARKAAESEAQERGFNEVETRELVLQSLLKAHRAHYEAEAQNNLASRLQNKQHIEDEGQRAKQHSEIAGTIAPATVQMVSPRAQPPMDFDDTDMDLAF</sequence>
<dbReference type="EMBL" id="JAQGDS010000007">
    <property type="protein sequence ID" value="KAJ6259255.1"/>
    <property type="molecule type" value="Genomic_DNA"/>
</dbReference>
<feature type="region of interest" description="Disordered" evidence="1">
    <location>
        <begin position="136"/>
        <end position="156"/>
    </location>
</feature>
<keyword evidence="3" id="KW-1185">Reference proteome</keyword>
<dbReference type="InterPro" id="IPR024420">
    <property type="entry name" value="TRAPP_III_complex_Trs85"/>
</dbReference>
<dbReference type="PANTHER" id="PTHR12975">
    <property type="entry name" value="TRANSPORT PROTEIN TRAPP"/>
    <property type="match status" value="1"/>
</dbReference>
<gene>
    <name evidence="2" type="ORF">Dda_6154</name>
</gene>
<accession>A0AAD6NI98</accession>
<comment type="caution">
    <text evidence="2">The sequence shown here is derived from an EMBL/GenBank/DDBJ whole genome shotgun (WGS) entry which is preliminary data.</text>
</comment>
<dbReference type="Pfam" id="PF12739">
    <property type="entry name" value="TRAPPC-Trs85"/>
    <property type="match status" value="1"/>
</dbReference>
<evidence type="ECO:0000313" key="2">
    <source>
        <dbReference type="EMBL" id="KAJ6259255.1"/>
    </source>
</evidence>
<dbReference type="PANTHER" id="PTHR12975:SF6">
    <property type="entry name" value="TRAFFICKING PROTEIN PARTICLE COMPLEX SUBUNIT 8"/>
    <property type="match status" value="1"/>
</dbReference>
<dbReference type="Proteomes" id="UP001221413">
    <property type="component" value="Unassembled WGS sequence"/>
</dbReference>